<gene>
    <name evidence="4" type="ORF">SAMN04487910_1176</name>
</gene>
<dbReference type="Pfam" id="PF08309">
    <property type="entry name" value="LVIVD"/>
    <property type="match status" value="2"/>
</dbReference>
<dbReference type="NCBIfam" id="TIGR04183">
    <property type="entry name" value="Por_Secre_tail"/>
    <property type="match status" value="1"/>
</dbReference>
<dbReference type="Proteomes" id="UP000198521">
    <property type="component" value="Unassembled WGS sequence"/>
</dbReference>
<keyword evidence="1 2" id="KW-0732">Signal</keyword>
<dbReference type="Pfam" id="PF18962">
    <property type="entry name" value="Por_Secre_tail"/>
    <property type="match status" value="1"/>
</dbReference>
<reference evidence="4 5" key="1">
    <citation type="submission" date="2016-10" db="EMBL/GenBank/DDBJ databases">
        <authorList>
            <person name="de Groot N.N."/>
        </authorList>
    </citation>
    <scope>NUCLEOTIDE SEQUENCE [LARGE SCALE GENOMIC DNA]</scope>
    <source>
        <strain evidence="4 5">DSM 25232</strain>
    </source>
</reference>
<dbReference type="InterPro" id="IPR026444">
    <property type="entry name" value="Secre_tail"/>
</dbReference>
<dbReference type="InterPro" id="IPR027589">
    <property type="entry name" value="Choice_anch_B"/>
</dbReference>
<feature type="signal peptide" evidence="2">
    <location>
        <begin position="1"/>
        <end position="18"/>
    </location>
</feature>
<dbReference type="InterPro" id="IPR013211">
    <property type="entry name" value="LVIVD"/>
</dbReference>
<accession>A0A1H7K1Q6</accession>
<protein>
    <submittedName>
        <fullName evidence="4">Choice-of-anchor B domain-containing protein</fullName>
    </submittedName>
</protein>
<organism evidence="4 5">
    <name type="scientific">Aquimarina amphilecti</name>
    <dbReference type="NCBI Taxonomy" id="1038014"/>
    <lineage>
        <taxon>Bacteria</taxon>
        <taxon>Pseudomonadati</taxon>
        <taxon>Bacteroidota</taxon>
        <taxon>Flavobacteriia</taxon>
        <taxon>Flavobacteriales</taxon>
        <taxon>Flavobacteriaceae</taxon>
        <taxon>Aquimarina</taxon>
    </lineage>
</organism>
<sequence>MKKTFLLNLIFLPFILQSQTICDNGMAGSFPCNDYDLMSQIPLSTMNANEGSDSWGWTDSSDGKEYAIIGLDNGTAFIDVSDPISPIYLGKLPSAVGSSSWRDVKVYQNHAYIVADFISSGSHGMQVFDLTRLRNIANPPETFTEDNRYTGFGNAHNIVINEDSGFAYAVGTSRSGTYQGGPLFIDIRDPKNPVDAGGFLSTGGEAYSHDAQAVIYNGPDTDYTGREILIGSNEIEIVIADITDKSNPVTISTIGYSDIGYVHQGWFTEDQRYFLLGDEGDESRVGFNTRTIIFDFNDLDNPAFHMNYTGPTPAIDHNGYVKGDKFYMANYRAGLRVLDISDIANNNVTEIGSFDTYPSSNSAAFNGAWSIYPYFDSGNIVISDIERGFLLVRQTNTLSTNDFEEKSNFAIHPNPANSNITIEGRNAIGLEKIEIYNVIGKKIDEFNNPNNTKNITLPLAYAPGMYLVRINDITKKLIIK</sequence>
<dbReference type="RefSeq" id="WP_091406572.1">
    <property type="nucleotide sequence ID" value="NZ_FOAB01000002.1"/>
</dbReference>
<dbReference type="NCBIfam" id="TIGR04312">
    <property type="entry name" value="choice_anch_B"/>
    <property type="match status" value="1"/>
</dbReference>
<dbReference type="STRING" id="1038014.SAMN04487910_1176"/>
<keyword evidence="5" id="KW-1185">Reference proteome</keyword>
<evidence type="ECO:0000256" key="1">
    <source>
        <dbReference type="ARBA" id="ARBA00022729"/>
    </source>
</evidence>
<evidence type="ECO:0000259" key="3">
    <source>
        <dbReference type="Pfam" id="PF18962"/>
    </source>
</evidence>
<proteinExistence type="predicted"/>
<dbReference type="EMBL" id="FOAB01000002">
    <property type="protein sequence ID" value="SEK80793.1"/>
    <property type="molecule type" value="Genomic_DNA"/>
</dbReference>
<dbReference type="OrthoDB" id="9815940at2"/>
<dbReference type="PANTHER" id="PTHR38787:SF3">
    <property type="entry name" value="REGULATORY P DOMAIN-CONTAINING PROTEIN"/>
    <property type="match status" value="1"/>
</dbReference>
<feature type="domain" description="Secretion system C-terminal sorting" evidence="3">
    <location>
        <begin position="411"/>
        <end position="479"/>
    </location>
</feature>
<evidence type="ECO:0000313" key="5">
    <source>
        <dbReference type="Proteomes" id="UP000198521"/>
    </source>
</evidence>
<evidence type="ECO:0000256" key="2">
    <source>
        <dbReference type="SAM" id="SignalP"/>
    </source>
</evidence>
<feature type="chain" id="PRO_5011474160" evidence="2">
    <location>
        <begin position="19"/>
        <end position="480"/>
    </location>
</feature>
<name>A0A1H7K1Q6_AQUAM</name>
<dbReference type="AlphaFoldDB" id="A0A1H7K1Q6"/>
<dbReference type="GO" id="GO:0005576">
    <property type="term" value="C:extracellular region"/>
    <property type="evidence" value="ECO:0007669"/>
    <property type="project" value="TreeGrafter"/>
</dbReference>
<dbReference type="PANTHER" id="PTHR38787">
    <property type="entry name" value="REGULATORY P DOMAIN-CONTAINING PROTEIN"/>
    <property type="match status" value="1"/>
</dbReference>
<evidence type="ECO:0000313" key="4">
    <source>
        <dbReference type="EMBL" id="SEK80793.1"/>
    </source>
</evidence>